<comment type="caution">
    <text evidence="3">The sequence shown here is derived from an EMBL/GenBank/DDBJ whole genome shotgun (WGS) entry which is preliminary data.</text>
</comment>
<keyword evidence="2" id="KW-0560">Oxidoreductase</keyword>
<accession>A0ABW3ASH4</accession>
<reference evidence="4" key="1">
    <citation type="journal article" date="2019" name="Int. J. Syst. Evol. Microbiol.">
        <title>The Global Catalogue of Microorganisms (GCM) 10K type strain sequencing project: providing services to taxonomists for standard genome sequencing and annotation.</title>
        <authorList>
            <consortium name="The Broad Institute Genomics Platform"/>
            <consortium name="The Broad Institute Genome Sequencing Center for Infectious Disease"/>
            <person name="Wu L."/>
            <person name="Ma J."/>
        </authorList>
    </citation>
    <scope>NUCLEOTIDE SEQUENCE [LARGE SCALE GENOMIC DNA]</scope>
    <source>
        <strain evidence="4">CCUG 61484</strain>
    </source>
</reference>
<dbReference type="PANTHER" id="PTHR24320:SF274">
    <property type="entry name" value="CHAIN DEHYDROGENASE, PUTATIVE (AFU_ORTHOLOGUE AFUA_4G00440)-RELATED"/>
    <property type="match status" value="1"/>
</dbReference>
<dbReference type="PANTHER" id="PTHR24320">
    <property type="entry name" value="RETINOL DEHYDROGENASE"/>
    <property type="match status" value="1"/>
</dbReference>
<dbReference type="InterPro" id="IPR002347">
    <property type="entry name" value="SDR_fam"/>
</dbReference>
<proteinExistence type="inferred from homology"/>
<dbReference type="Pfam" id="PF00106">
    <property type="entry name" value="adh_short"/>
    <property type="match status" value="1"/>
</dbReference>
<evidence type="ECO:0000313" key="4">
    <source>
        <dbReference type="Proteomes" id="UP001597010"/>
    </source>
</evidence>
<comment type="similarity">
    <text evidence="1">Belongs to the short-chain dehydrogenases/reductases (SDR) family.</text>
</comment>
<organism evidence="3 4">
    <name type="scientific">Mucilaginibacter litoreus</name>
    <dbReference type="NCBI Taxonomy" id="1048221"/>
    <lineage>
        <taxon>Bacteria</taxon>
        <taxon>Pseudomonadati</taxon>
        <taxon>Bacteroidota</taxon>
        <taxon>Sphingobacteriia</taxon>
        <taxon>Sphingobacteriales</taxon>
        <taxon>Sphingobacteriaceae</taxon>
        <taxon>Mucilaginibacter</taxon>
    </lineage>
</organism>
<protein>
    <submittedName>
        <fullName evidence="3">SDR family NAD(P)-dependent oxidoreductase</fullName>
    </submittedName>
</protein>
<keyword evidence="4" id="KW-1185">Reference proteome</keyword>
<gene>
    <name evidence="3" type="ORF">ACFQZX_06565</name>
</gene>
<dbReference type="SUPFAM" id="SSF51735">
    <property type="entry name" value="NAD(P)-binding Rossmann-fold domains"/>
    <property type="match status" value="1"/>
</dbReference>
<dbReference type="Gene3D" id="3.40.50.720">
    <property type="entry name" value="NAD(P)-binding Rossmann-like Domain"/>
    <property type="match status" value="1"/>
</dbReference>
<evidence type="ECO:0000256" key="1">
    <source>
        <dbReference type="ARBA" id="ARBA00006484"/>
    </source>
</evidence>
<name>A0ABW3ASH4_9SPHI</name>
<dbReference type="InterPro" id="IPR036291">
    <property type="entry name" value="NAD(P)-bd_dom_sf"/>
</dbReference>
<evidence type="ECO:0000313" key="3">
    <source>
        <dbReference type="EMBL" id="MFD0793274.1"/>
    </source>
</evidence>
<sequence length="257" mass="28304">MAKVFITGSADGLGRMAAELLVKEGHQVVLHARNKHRGQEAMAAVPGAETVVCGDLSSIAETKQVATAVNKLGKFDAVIHNAGVGYRERERINTADGLPHVFAVNSLAPYILTCLIQKPKRLIYLSSGLHREGDETLKDLEWKTRPWSGYNAYADSKLHDVILAFAMARKWPGVYSNAIEPGWVATKMGGPGAPDSLEEAPKTQVWLATSEDFEAMTTGRYFFHKKVRTFHPAAGRVDVQERFLKECERLSGVKFPI</sequence>
<dbReference type="PRINTS" id="PR00081">
    <property type="entry name" value="GDHRDH"/>
</dbReference>
<evidence type="ECO:0000256" key="2">
    <source>
        <dbReference type="ARBA" id="ARBA00023002"/>
    </source>
</evidence>
<dbReference type="EMBL" id="JBHTHZ010000003">
    <property type="protein sequence ID" value="MFD0793274.1"/>
    <property type="molecule type" value="Genomic_DNA"/>
</dbReference>
<dbReference type="Proteomes" id="UP001597010">
    <property type="component" value="Unassembled WGS sequence"/>
</dbReference>
<dbReference type="RefSeq" id="WP_377112844.1">
    <property type="nucleotide sequence ID" value="NZ_JBHTHZ010000003.1"/>
</dbReference>